<dbReference type="EMBL" id="JAUEPU010000031">
    <property type="protein sequence ID" value="KAK0492105.1"/>
    <property type="molecule type" value="Genomic_DNA"/>
</dbReference>
<feature type="domain" description="F-box" evidence="1">
    <location>
        <begin position="3"/>
        <end position="49"/>
    </location>
</feature>
<dbReference type="AlphaFoldDB" id="A0AA39UTF4"/>
<dbReference type="SUPFAM" id="SSF81383">
    <property type="entry name" value="F-box domain"/>
    <property type="match status" value="1"/>
</dbReference>
<dbReference type="InterPro" id="IPR036047">
    <property type="entry name" value="F-box-like_dom_sf"/>
</dbReference>
<keyword evidence="3" id="KW-1185">Reference proteome</keyword>
<dbReference type="Proteomes" id="UP001175228">
    <property type="component" value="Unassembled WGS sequence"/>
</dbReference>
<sequence length="112" mass="12992">MATALLPDLPNELLTFIIHQISIENRLSLAHLCRKLNHITLSYQLYDKHTSSYSSFDHVRKFSDLRHLGLFITAESPFPVIKLTLTPQYEEEMASVQYYLDTIPYDPPAFHV</sequence>
<reference evidence="2" key="1">
    <citation type="submission" date="2023-06" db="EMBL/GenBank/DDBJ databases">
        <authorList>
            <consortium name="Lawrence Berkeley National Laboratory"/>
            <person name="Ahrendt S."/>
            <person name="Sahu N."/>
            <person name="Indic B."/>
            <person name="Wong-Bajracharya J."/>
            <person name="Merenyi Z."/>
            <person name="Ke H.-M."/>
            <person name="Monk M."/>
            <person name="Kocsube S."/>
            <person name="Drula E."/>
            <person name="Lipzen A."/>
            <person name="Balint B."/>
            <person name="Henrissat B."/>
            <person name="Andreopoulos B."/>
            <person name="Martin F.M."/>
            <person name="Harder C.B."/>
            <person name="Rigling D."/>
            <person name="Ford K.L."/>
            <person name="Foster G.D."/>
            <person name="Pangilinan J."/>
            <person name="Papanicolaou A."/>
            <person name="Barry K."/>
            <person name="LaButti K."/>
            <person name="Viragh M."/>
            <person name="Koriabine M."/>
            <person name="Yan M."/>
            <person name="Riley R."/>
            <person name="Champramary S."/>
            <person name="Plett K.L."/>
            <person name="Tsai I.J."/>
            <person name="Slot J."/>
            <person name="Sipos G."/>
            <person name="Plett J."/>
            <person name="Nagy L.G."/>
            <person name="Grigoriev I.V."/>
        </authorList>
    </citation>
    <scope>NUCLEOTIDE SEQUENCE</scope>
    <source>
        <strain evidence="2">HWK02</strain>
    </source>
</reference>
<name>A0AA39UTF4_9AGAR</name>
<evidence type="ECO:0000313" key="2">
    <source>
        <dbReference type="EMBL" id="KAK0492105.1"/>
    </source>
</evidence>
<proteinExistence type="predicted"/>
<dbReference type="PROSITE" id="PS50181">
    <property type="entry name" value="FBOX"/>
    <property type="match status" value="1"/>
</dbReference>
<gene>
    <name evidence="2" type="ORF">EDD18DRAFT_1358139</name>
</gene>
<evidence type="ECO:0000259" key="1">
    <source>
        <dbReference type="PROSITE" id="PS50181"/>
    </source>
</evidence>
<organism evidence="2 3">
    <name type="scientific">Armillaria luteobubalina</name>
    <dbReference type="NCBI Taxonomy" id="153913"/>
    <lineage>
        <taxon>Eukaryota</taxon>
        <taxon>Fungi</taxon>
        <taxon>Dikarya</taxon>
        <taxon>Basidiomycota</taxon>
        <taxon>Agaricomycotina</taxon>
        <taxon>Agaricomycetes</taxon>
        <taxon>Agaricomycetidae</taxon>
        <taxon>Agaricales</taxon>
        <taxon>Marasmiineae</taxon>
        <taxon>Physalacriaceae</taxon>
        <taxon>Armillaria</taxon>
    </lineage>
</organism>
<comment type="caution">
    <text evidence="2">The sequence shown here is derived from an EMBL/GenBank/DDBJ whole genome shotgun (WGS) entry which is preliminary data.</text>
</comment>
<protein>
    <recommendedName>
        <fullName evidence="1">F-box domain-containing protein</fullName>
    </recommendedName>
</protein>
<dbReference type="InterPro" id="IPR001810">
    <property type="entry name" value="F-box_dom"/>
</dbReference>
<evidence type="ECO:0000313" key="3">
    <source>
        <dbReference type="Proteomes" id="UP001175228"/>
    </source>
</evidence>
<accession>A0AA39UTF4</accession>
<dbReference type="Pfam" id="PF00646">
    <property type="entry name" value="F-box"/>
    <property type="match status" value="1"/>
</dbReference>